<gene>
    <name evidence="2" type="ORF">GCM10015535_07300</name>
</gene>
<dbReference type="Proteomes" id="UP000660675">
    <property type="component" value="Unassembled WGS sequence"/>
</dbReference>
<name>A0ABQ2VSN3_9ACTN</name>
<accession>A0ABQ2VSN3</accession>
<organism evidence="2 3">
    <name type="scientific">Streptomyces gelaticus</name>
    <dbReference type="NCBI Taxonomy" id="285446"/>
    <lineage>
        <taxon>Bacteria</taxon>
        <taxon>Bacillati</taxon>
        <taxon>Actinomycetota</taxon>
        <taxon>Actinomycetes</taxon>
        <taxon>Kitasatosporales</taxon>
        <taxon>Streptomycetaceae</taxon>
        <taxon>Streptomyces</taxon>
    </lineage>
</organism>
<dbReference type="EMBL" id="BMTF01000002">
    <property type="protein sequence ID" value="GGV76075.1"/>
    <property type="molecule type" value="Genomic_DNA"/>
</dbReference>
<protein>
    <submittedName>
        <fullName evidence="2">Uncharacterized protein</fullName>
    </submittedName>
</protein>
<evidence type="ECO:0000256" key="1">
    <source>
        <dbReference type="SAM" id="MobiDB-lite"/>
    </source>
</evidence>
<proteinExistence type="predicted"/>
<evidence type="ECO:0000313" key="2">
    <source>
        <dbReference type="EMBL" id="GGV76075.1"/>
    </source>
</evidence>
<reference evidence="3" key="1">
    <citation type="journal article" date="2019" name="Int. J. Syst. Evol. Microbiol.">
        <title>The Global Catalogue of Microorganisms (GCM) 10K type strain sequencing project: providing services to taxonomists for standard genome sequencing and annotation.</title>
        <authorList>
            <consortium name="The Broad Institute Genomics Platform"/>
            <consortium name="The Broad Institute Genome Sequencing Center for Infectious Disease"/>
            <person name="Wu L."/>
            <person name="Ma J."/>
        </authorList>
    </citation>
    <scope>NUCLEOTIDE SEQUENCE [LARGE SCALE GENOMIC DNA]</scope>
    <source>
        <strain evidence="3">JCM 4376</strain>
    </source>
</reference>
<comment type="caution">
    <text evidence="2">The sequence shown here is derived from an EMBL/GenBank/DDBJ whole genome shotgun (WGS) entry which is preliminary data.</text>
</comment>
<feature type="region of interest" description="Disordered" evidence="1">
    <location>
        <begin position="1"/>
        <end position="37"/>
    </location>
</feature>
<evidence type="ECO:0000313" key="3">
    <source>
        <dbReference type="Proteomes" id="UP000660675"/>
    </source>
</evidence>
<sequence length="104" mass="10891">MGWARCSVWPSAADTSKTDRQLGGGVAGLGTRRRPPIAGRSKVRAVIPAGGVAARNVSATRVTYVLVNTTGRDGSCGRKMSRYAALHISSHFRAVSFSPPPGKP</sequence>
<keyword evidence="3" id="KW-1185">Reference proteome</keyword>